<gene>
    <name evidence="4" type="ORF">Tsubulata_017271</name>
</gene>
<dbReference type="Pfam" id="PF02704">
    <property type="entry name" value="GASA"/>
    <property type="match status" value="1"/>
</dbReference>
<protein>
    <recommendedName>
        <fullName evidence="6">Gibberellin regulated protein</fullName>
    </recommendedName>
</protein>
<dbReference type="PANTHER" id="PTHR23201">
    <property type="entry name" value="EXTENSIN, PROLINE-RICH PROTEIN"/>
    <property type="match status" value="1"/>
</dbReference>
<keyword evidence="3" id="KW-0732">Signal</keyword>
<evidence type="ECO:0008006" key="6">
    <source>
        <dbReference type="Google" id="ProtNLM"/>
    </source>
</evidence>
<keyword evidence="5" id="KW-1185">Reference proteome</keyword>
<feature type="region of interest" description="Disordered" evidence="2">
    <location>
        <begin position="79"/>
        <end position="104"/>
    </location>
</feature>
<accession>A0A9Q0GGW5</accession>
<dbReference type="AlphaFoldDB" id="A0A9Q0GGW5"/>
<dbReference type="InterPro" id="IPR003854">
    <property type="entry name" value="GASA"/>
</dbReference>
<dbReference type="PANTHER" id="PTHR23201:SF106">
    <property type="entry name" value="SNAKIN-1"/>
    <property type="match status" value="1"/>
</dbReference>
<evidence type="ECO:0000256" key="1">
    <source>
        <dbReference type="ARBA" id="ARBA00010582"/>
    </source>
</evidence>
<comment type="similarity">
    <text evidence="1">Belongs to the GASA family.</text>
</comment>
<dbReference type="Proteomes" id="UP001141552">
    <property type="component" value="Unassembled WGS sequence"/>
</dbReference>
<dbReference type="EMBL" id="JAKUCV010000791">
    <property type="protein sequence ID" value="KAJ4848825.1"/>
    <property type="molecule type" value="Genomic_DNA"/>
</dbReference>
<feature type="chain" id="PRO_5040378659" description="Gibberellin regulated protein" evidence="3">
    <location>
        <begin position="27"/>
        <end position="104"/>
    </location>
</feature>
<comment type="caution">
    <text evidence="4">The sequence shown here is derived from an EMBL/GenBank/DDBJ whole genome shotgun (WGS) entry which is preliminary data.</text>
</comment>
<sequence>MKLSFATLMLLSLLLISSSFLQFSMALPQTSAPAPLTKDPLQGFCDYKCNVRCAEAGYKERCLQYCDICCRDCKCVPSGPRAPKSECPCYEKKKNSHNNKPKCP</sequence>
<feature type="compositionally biased region" description="Basic residues" evidence="2">
    <location>
        <begin position="94"/>
        <end position="104"/>
    </location>
</feature>
<evidence type="ECO:0000256" key="2">
    <source>
        <dbReference type="SAM" id="MobiDB-lite"/>
    </source>
</evidence>
<feature type="signal peptide" evidence="3">
    <location>
        <begin position="1"/>
        <end position="26"/>
    </location>
</feature>
<evidence type="ECO:0000256" key="3">
    <source>
        <dbReference type="SAM" id="SignalP"/>
    </source>
</evidence>
<name>A0A9Q0GGW5_9ROSI</name>
<reference evidence="4" key="1">
    <citation type="submission" date="2022-02" db="EMBL/GenBank/DDBJ databases">
        <authorList>
            <person name="Henning P.M."/>
            <person name="McCubbin A.G."/>
            <person name="Shore J.S."/>
        </authorList>
    </citation>
    <scope>NUCLEOTIDE SEQUENCE</scope>
    <source>
        <strain evidence="4">F60SS</strain>
        <tissue evidence="4">Leaves</tissue>
    </source>
</reference>
<reference evidence="4" key="2">
    <citation type="journal article" date="2023" name="Plants (Basel)">
        <title>Annotation of the Turnera subulata (Passifloraceae) Draft Genome Reveals the S-Locus Evolved after the Divergence of Turneroideae from Passifloroideae in a Stepwise Manner.</title>
        <authorList>
            <person name="Henning P.M."/>
            <person name="Roalson E.H."/>
            <person name="Mir W."/>
            <person name="McCubbin A.G."/>
            <person name="Shore J.S."/>
        </authorList>
    </citation>
    <scope>NUCLEOTIDE SEQUENCE</scope>
    <source>
        <strain evidence="4">F60SS</strain>
    </source>
</reference>
<evidence type="ECO:0000313" key="4">
    <source>
        <dbReference type="EMBL" id="KAJ4848825.1"/>
    </source>
</evidence>
<evidence type="ECO:0000313" key="5">
    <source>
        <dbReference type="Proteomes" id="UP001141552"/>
    </source>
</evidence>
<organism evidence="4 5">
    <name type="scientific">Turnera subulata</name>
    <dbReference type="NCBI Taxonomy" id="218843"/>
    <lineage>
        <taxon>Eukaryota</taxon>
        <taxon>Viridiplantae</taxon>
        <taxon>Streptophyta</taxon>
        <taxon>Embryophyta</taxon>
        <taxon>Tracheophyta</taxon>
        <taxon>Spermatophyta</taxon>
        <taxon>Magnoliopsida</taxon>
        <taxon>eudicotyledons</taxon>
        <taxon>Gunneridae</taxon>
        <taxon>Pentapetalae</taxon>
        <taxon>rosids</taxon>
        <taxon>fabids</taxon>
        <taxon>Malpighiales</taxon>
        <taxon>Passifloraceae</taxon>
        <taxon>Turnera</taxon>
    </lineage>
</organism>
<dbReference type="OrthoDB" id="847210at2759"/>
<proteinExistence type="inferred from homology"/>